<dbReference type="InterPro" id="IPR041581">
    <property type="entry name" value="Glyoxalase_6"/>
</dbReference>
<name>A0ABQ5SS10_9ACTN</name>
<reference evidence="2" key="1">
    <citation type="journal article" date="2014" name="Int. J. Syst. Evol. Microbiol.">
        <title>Complete genome of a new Firmicutes species belonging to the dominant human colonic microbiota ('Ruminococcus bicirculans') reveals two chromosomes and a selective capacity to utilize plant glucans.</title>
        <authorList>
            <consortium name="NISC Comparative Sequencing Program"/>
            <person name="Wegmann U."/>
            <person name="Louis P."/>
            <person name="Goesmann A."/>
            <person name="Henrissat B."/>
            <person name="Duncan S.H."/>
            <person name="Flint H.J."/>
        </authorList>
    </citation>
    <scope>NUCLEOTIDE SEQUENCE</scope>
    <source>
        <strain evidence="2">VKM Ac-1246</strain>
    </source>
</reference>
<dbReference type="Gene3D" id="3.10.180.10">
    <property type="entry name" value="2,3-Dihydroxybiphenyl 1,2-Dioxygenase, domain 1"/>
    <property type="match status" value="1"/>
</dbReference>
<dbReference type="InterPro" id="IPR037523">
    <property type="entry name" value="VOC_core"/>
</dbReference>
<dbReference type="PROSITE" id="PS51819">
    <property type="entry name" value="VOC"/>
    <property type="match status" value="1"/>
</dbReference>
<comment type="caution">
    <text evidence="2">The sequence shown here is derived from an EMBL/GenBank/DDBJ whole genome shotgun (WGS) entry which is preliminary data.</text>
</comment>
<proteinExistence type="predicted"/>
<evidence type="ECO:0000313" key="3">
    <source>
        <dbReference type="Proteomes" id="UP001142292"/>
    </source>
</evidence>
<dbReference type="InterPro" id="IPR029068">
    <property type="entry name" value="Glyas_Bleomycin-R_OHBP_Dase"/>
</dbReference>
<organism evidence="2 3">
    <name type="scientific">Nocardioides luteus</name>
    <dbReference type="NCBI Taxonomy" id="1844"/>
    <lineage>
        <taxon>Bacteria</taxon>
        <taxon>Bacillati</taxon>
        <taxon>Actinomycetota</taxon>
        <taxon>Actinomycetes</taxon>
        <taxon>Propionibacteriales</taxon>
        <taxon>Nocardioidaceae</taxon>
        <taxon>Nocardioides</taxon>
    </lineage>
</organism>
<dbReference type="SUPFAM" id="SSF54593">
    <property type="entry name" value="Glyoxalase/Bleomycin resistance protein/Dihydroxybiphenyl dioxygenase"/>
    <property type="match status" value="1"/>
</dbReference>
<evidence type="ECO:0000259" key="1">
    <source>
        <dbReference type="PROSITE" id="PS51819"/>
    </source>
</evidence>
<evidence type="ECO:0000313" key="2">
    <source>
        <dbReference type="EMBL" id="GLJ66001.1"/>
    </source>
</evidence>
<dbReference type="PANTHER" id="PTHR33993:SF5">
    <property type="entry name" value="GLYOXALASE"/>
    <property type="match status" value="1"/>
</dbReference>
<keyword evidence="3" id="KW-1185">Reference proteome</keyword>
<protein>
    <submittedName>
        <fullName evidence="2">Glyoxalase</fullName>
    </submittedName>
</protein>
<dbReference type="Proteomes" id="UP001142292">
    <property type="component" value="Unassembled WGS sequence"/>
</dbReference>
<dbReference type="Pfam" id="PF18029">
    <property type="entry name" value="Glyoxalase_6"/>
    <property type="match status" value="1"/>
</dbReference>
<dbReference type="RefSeq" id="WP_189117202.1">
    <property type="nucleotide sequence ID" value="NZ_BMRK01000002.1"/>
</dbReference>
<feature type="domain" description="VOC" evidence="1">
    <location>
        <begin position="6"/>
        <end position="117"/>
    </location>
</feature>
<gene>
    <name evidence="2" type="ORF">GCM10017579_00370</name>
</gene>
<dbReference type="PANTHER" id="PTHR33993">
    <property type="entry name" value="GLYOXALASE-RELATED"/>
    <property type="match status" value="1"/>
</dbReference>
<reference evidence="2" key="2">
    <citation type="submission" date="2023-01" db="EMBL/GenBank/DDBJ databases">
        <authorList>
            <person name="Sun Q."/>
            <person name="Evtushenko L."/>
        </authorList>
    </citation>
    <scope>NUCLEOTIDE SEQUENCE</scope>
    <source>
        <strain evidence="2">VKM Ac-1246</strain>
    </source>
</reference>
<dbReference type="InterPro" id="IPR052164">
    <property type="entry name" value="Anthracycline_SecMetBiosynth"/>
</dbReference>
<accession>A0ABQ5SS10</accession>
<dbReference type="EMBL" id="BSEL01000001">
    <property type="protein sequence ID" value="GLJ66001.1"/>
    <property type="molecule type" value="Genomic_DNA"/>
</dbReference>
<sequence length="121" mass="13460">MERVVGIGGVFFRAKDPLALSRWYRDHLGVDAFDENVWQQDSGPTIFSPVDTDATYHFSGPHQAVMVNFRVRDLDAMVTQLKAAGAAVDDEIEVEPGAGRFAWVVDPEGNKVQLWEPEEAV</sequence>